<evidence type="ECO:0000313" key="5">
    <source>
        <dbReference type="Proteomes" id="UP000670925"/>
    </source>
</evidence>
<protein>
    <recommendedName>
        <fullName evidence="1">DNA 3'-5' helicase II</fullName>
    </recommendedName>
</protein>
<dbReference type="EMBL" id="JAGFOT010000002">
    <property type="protein sequence ID" value="MBO3656916.1"/>
    <property type="molecule type" value="Genomic_DNA"/>
</dbReference>
<dbReference type="GO" id="GO:0005524">
    <property type="term" value="F:ATP binding"/>
    <property type="evidence" value="ECO:0007669"/>
    <property type="project" value="UniProtKB-KW"/>
</dbReference>
<feature type="coiled-coil region" evidence="2">
    <location>
        <begin position="160"/>
        <end position="208"/>
    </location>
</feature>
<dbReference type="InterPro" id="IPR000212">
    <property type="entry name" value="DNA_helicase_UvrD/REP"/>
</dbReference>
<accession>A0AAW4J1X5</accession>
<reference evidence="4" key="1">
    <citation type="submission" date="2021-03" db="EMBL/GenBank/DDBJ databases">
        <title>Acinetobacter spp. whole-genome sequenced from Terengganu.</title>
        <authorList>
            <person name="Mohd Rani F."/>
        </authorList>
    </citation>
    <scope>NUCLEOTIDE SEQUENCE</scope>
    <source>
        <strain evidence="4">AC1502</strain>
    </source>
</reference>
<dbReference type="SUPFAM" id="SSF52540">
    <property type="entry name" value="P-loop containing nucleoside triphosphate hydrolases"/>
    <property type="match status" value="1"/>
</dbReference>
<proteinExistence type="predicted"/>
<evidence type="ECO:0000259" key="3">
    <source>
        <dbReference type="Pfam" id="PF13538"/>
    </source>
</evidence>
<dbReference type="PANTHER" id="PTHR11070:SF2">
    <property type="entry name" value="ATP-DEPENDENT DNA HELICASE SRS2"/>
    <property type="match status" value="1"/>
</dbReference>
<dbReference type="AlphaFoldDB" id="A0AAW4J1X5"/>
<dbReference type="GO" id="GO:0003677">
    <property type="term" value="F:DNA binding"/>
    <property type="evidence" value="ECO:0007669"/>
    <property type="project" value="InterPro"/>
</dbReference>
<name>A0AAW4J1X5_ACIHA</name>
<dbReference type="GO" id="GO:0000725">
    <property type="term" value="P:recombinational repair"/>
    <property type="evidence" value="ECO:0007669"/>
    <property type="project" value="TreeGrafter"/>
</dbReference>
<gene>
    <name evidence="4" type="ORF">J5N55_02260</name>
</gene>
<comment type="caution">
    <text evidence="4">The sequence shown here is derived from an EMBL/GenBank/DDBJ whole genome shotgun (WGS) entry which is preliminary data.</text>
</comment>
<evidence type="ECO:0000256" key="2">
    <source>
        <dbReference type="SAM" id="Coils"/>
    </source>
</evidence>
<dbReference type="RefSeq" id="WP_206261666.1">
    <property type="nucleotide sequence ID" value="NZ_JAGFOT010000002.1"/>
</dbReference>
<dbReference type="GO" id="GO:0043138">
    <property type="term" value="F:3'-5' DNA helicase activity"/>
    <property type="evidence" value="ECO:0007669"/>
    <property type="project" value="TreeGrafter"/>
</dbReference>
<keyword evidence="4" id="KW-0067">ATP-binding</keyword>
<dbReference type="InterPro" id="IPR027785">
    <property type="entry name" value="UvrD-like_helicase_C"/>
</dbReference>
<feature type="domain" description="UvrD-like helicase C-terminal" evidence="3">
    <location>
        <begin position="827"/>
        <end position="876"/>
    </location>
</feature>
<sequence>MSNQEINIIARQTLDIVSDISLKAKDILEQSGFSGSVITANSFTDNAFLILENASNFVQKDSLELFKEPVFMRVDLEDVDHNYCRSVYISKVAPPTGLNDWREKKIDFISYRAPLGRLAALNCGSDIVFGKQEYYVGRKIKFTPRMIEEVWDCLEVEVLTEDEKVNLDSFRQLLESLEDKGIDVEAYLKQLHEQEQTLSGKLKTLTRNIRSGMSLRSQAALDEYQDNIFRLPINSQRIILGPPGTGKTTTLIKRLGQKLDISEGSFQESELQLLKNLGKGGKGFNDWLMFTPSDLLKEYLLKAFNYEGIAIKDNLITWSDCARNIARKTLGILKSPINTSGLALVQNEEFVKQEYIDDPRRFYSSFQNFIELSLNTELNNGLKILKQASGLNDEKLIEKISVIITSENSVKSKYRQLFELENQIKKMIEGEKKISEKIIQEEKNLLINKHENILEELARFLESLKNVEEDEDDEADYDDDEIDAPVNHTQQAKALAEYLKFLKKLARNRYLKKTLKKNSKDAKLLEWLEGKLPSDERLSQLGRGIALQNGLRHNLNCWKRLYKKPTSLFKKFRKEEHYQHFFSVQKFDAKKISQAELDLILLVILRNIKDLLTESYIIRNIDEIAFQELKSLRDTLLKDQIMVDEATDFSALQLACMHAMTNPLLNSFFACGDFNQRLTSHGIKDLELIEWISQKLEIERINIIYRQSPKLNEFTHAILDLMDESDLAARSELPKFTDFAGLAPVIAEYHEDLNDIAHWITLRISEIERLVNTNHAEEQLLPSIVVLVKDEADVQPMSKKLTEYLDEFNLKAIACLQGQSVGNATDVRVCSIEYIKGLEFEAVFFVGVDQLLQQHPDLYQKFIYVGATRAANYLGVTCTDELPTALEKLRPYFGKNWDMENLNF</sequence>
<dbReference type="Pfam" id="PF13538">
    <property type="entry name" value="UvrD_C_2"/>
    <property type="match status" value="1"/>
</dbReference>
<dbReference type="Gene3D" id="3.40.50.300">
    <property type="entry name" value="P-loop containing nucleotide triphosphate hydrolases"/>
    <property type="match status" value="2"/>
</dbReference>
<dbReference type="PANTHER" id="PTHR11070">
    <property type="entry name" value="UVRD / RECB / PCRA DNA HELICASE FAMILY MEMBER"/>
    <property type="match status" value="1"/>
</dbReference>
<organism evidence="4 5">
    <name type="scientific">Acinetobacter haemolyticus</name>
    <dbReference type="NCBI Taxonomy" id="29430"/>
    <lineage>
        <taxon>Bacteria</taxon>
        <taxon>Pseudomonadati</taxon>
        <taxon>Pseudomonadota</taxon>
        <taxon>Gammaproteobacteria</taxon>
        <taxon>Moraxellales</taxon>
        <taxon>Moraxellaceae</taxon>
        <taxon>Acinetobacter</taxon>
    </lineage>
</organism>
<dbReference type="Proteomes" id="UP000670925">
    <property type="component" value="Unassembled WGS sequence"/>
</dbReference>
<keyword evidence="4" id="KW-0547">Nucleotide-binding</keyword>
<evidence type="ECO:0000313" key="4">
    <source>
        <dbReference type="EMBL" id="MBO3656916.1"/>
    </source>
</evidence>
<dbReference type="GO" id="GO:0005829">
    <property type="term" value="C:cytosol"/>
    <property type="evidence" value="ECO:0007669"/>
    <property type="project" value="TreeGrafter"/>
</dbReference>
<dbReference type="GO" id="GO:0033202">
    <property type="term" value="C:DNA helicase complex"/>
    <property type="evidence" value="ECO:0007669"/>
    <property type="project" value="TreeGrafter"/>
</dbReference>
<keyword evidence="2" id="KW-0175">Coiled coil</keyword>
<dbReference type="InterPro" id="IPR027417">
    <property type="entry name" value="P-loop_NTPase"/>
</dbReference>
<evidence type="ECO:0000256" key="1">
    <source>
        <dbReference type="ARBA" id="ARBA00034923"/>
    </source>
</evidence>